<proteinExistence type="predicted"/>
<dbReference type="InterPro" id="IPR007569">
    <property type="entry name" value="DUF559"/>
</dbReference>
<keyword evidence="3" id="KW-1185">Reference proteome</keyword>
<dbReference type="PANTHER" id="PTHR38590:SF1">
    <property type="entry name" value="BLL0828 PROTEIN"/>
    <property type="match status" value="1"/>
</dbReference>
<dbReference type="Pfam" id="PF04480">
    <property type="entry name" value="DUF559"/>
    <property type="match status" value="1"/>
</dbReference>
<evidence type="ECO:0000259" key="1">
    <source>
        <dbReference type="Pfam" id="PF04480"/>
    </source>
</evidence>
<comment type="caution">
    <text evidence="2">The sequence shown here is derived from an EMBL/GenBank/DDBJ whole genome shotgun (WGS) entry which is preliminary data.</text>
</comment>
<dbReference type="PANTHER" id="PTHR38590">
    <property type="entry name" value="BLL0828 PROTEIN"/>
    <property type="match status" value="1"/>
</dbReference>
<accession>A0ABX2JI73</accession>
<sequence>MQRIPPELTTNARRMRQEPTRAEHNLWQHLHTVRPRFTRQLVIGHYIVDFACRSLKLIIELDGGQHATLATDLERTRYLDAQGWTVLRFWNNDVLGNADGVMAAILEAVARASTHPQPLPCKEGSLPCPTRGHPA</sequence>
<reference evidence="2 3" key="1">
    <citation type="submission" date="2020-06" db="EMBL/GenBank/DDBJ databases">
        <title>Sphingomonas hominis sp. nov., a member of the Sphingomonas, isolated from the hair of a 22-year-old girl.</title>
        <authorList>
            <person name="Zhang D.-F."/>
            <person name="Cui X.-W."/>
        </authorList>
    </citation>
    <scope>NUCLEOTIDE SEQUENCE [LARGE SCALE GENOMIC DNA]</scope>
    <source>
        <strain evidence="2 3">HHU CXW</strain>
    </source>
</reference>
<evidence type="ECO:0000313" key="2">
    <source>
        <dbReference type="EMBL" id="NTS66246.1"/>
    </source>
</evidence>
<dbReference type="CDD" id="cd01038">
    <property type="entry name" value="Endonuclease_DUF559"/>
    <property type="match status" value="1"/>
</dbReference>
<dbReference type="Proteomes" id="UP000621447">
    <property type="component" value="Unassembled WGS sequence"/>
</dbReference>
<organism evidence="2 3">
    <name type="scientific">Sphingomonas hominis</name>
    <dbReference type="NCBI Taxonomy" id="2741495"/>
    <lineage>
        <taxon>Bacteria</taxon>
        <taxon>Pseudomonadati</taxon>
        <taxon>Pseudomonadota</taxon>
        <taxon>Alphaproteobacteria</taxon>
        <taxon>Sphingomonadales</taxon>
        <taxon>Sphingomonadaceae</taxon>
        <taxon>Sphingomonas</taxon>
    </lineage>
</organism>
<feature type="domain" description="DUF559" evidence="1">
    <location>
        <begin position="8"/>
        <end position="109"/>
    </location>
</feature>
<dbReference type="Gene3D" id="3.40.960.10">
    <property type="entry name" value="VSR Endonuclease"/>
    <property type="match status" value="1"/>
</dbReference>
<gene>
    <name evidence="2" type="ORF">HRV97_13865</name>
</gene>
<dbReference type="RefSeq" id="WP_174194874.1">
    <property type="nucleotide sequence ID" value="NZ_JABULH010000006.1"/>
</dbReference>
<dbReference type="EMBL" id="JABULH010000006">
    <property type="protein sequence ID" value="NTS66246.1"/>
    <property type="molecule type" value="Genomic_DNA"/>
</dbReference>
<dbReference type="SUPFAM" id="SSF52980">
    <property type="entry name" value="Restriction endonuclease-like"/>
    <property type="match status" value="1"/>
</dbReference>
<dbReference type="InterPro" id="IPR011335">
    <property type="entry name" value="Restrct_endonuc-II-like"/>
</dbReference>
<protein>
    <submittedName>
        <fullName evidence="2">DUF559 domain-containing protein</fullName>
    </submittedName>
</protein>
<name>A0ABX2JI73_9SPHN</name>
<dbReference type="InterPro" id="IPR047216">
    <property type="entry name" value="Endonuclease_DUF559_bact"/>
</dbReference>
<evidence type="ECO:0000313" key="3">
    <source>
        <dbReference type="Proteomes" id="UP000621447"/>
    </source>
</evidence>